<sequence length="98" mass="10977">MLKQPCHTLNACHTVGTNGACGASFSRDHKIFASSTKEATTFFSRVLGLIIKAFEIREERRTLAGLSLEQREDIGVNTEQVHQESLRAYWDLPANRLS</sequence>
<dbReference type="RefSeq" id="WP_046502800.1">
    <property type="nucleotide sequence ID" value="NZ_LANI01000002.1"/>
</dbReference>
<name>A0A0M2R906_9PROT</name>
<dbReference type="EMBL" id="LANI01000002">
    <property type="protein sequence ID" value="KKJ78327.1"/>
    <property type="molecule type" value="Genomic_DNA"/>
</dbReference>
<evidence type="ECO:0000313" key="2">
    <source>
        <dbReference type="Proteomes" id="UP000034491"/>
    </source>
</evidence>
<organism evidence="1 2">
    <name type="scientific">Kiloniella litopenaei</name>
    <dbReference type="NCBI Taxonomy" id="1549748"/>
    <lineage>
        <taxon>Bacteria</taxon>
        <taxon>Pseudomonadati</taxon>
        <taxon>Pseudomonadota</taxon>
        <taxon>Alphaproteobacteria</taxon>
        <taxon>Rhodospirillales</taxon>
        <taxon>Kiloniellaceae</taxon>
        <taxon>Kiloniella</taxon>
    </lineage>
</organism>
<evidence type="ECO:0000313" key="1">
    <source>
        <dbReference type="EMBL" id="KKJ78327.1"/>
    </source>
</evidence>
<reference evidence="1 2" key="1">
    <citation type="submission" date="2015-03" db="EMBL/GenBank/DDBJ databases">
        <title>Genome sequence of Kiloniella sp. P1-1, isolated from the gut microflora of Pacific white shrimp, Penaeus vannamei.</title>
        <authorList>
            <person name="Shao Z."/>
            <person name="Wang L."/>
            <person name="Li X."/>
        </authorList>
    </citation>
    <scope>NUCLEOTIDE SEQUENCE [LARGE SCALE GENOMIC DNA]</scope>
    <source>
        <strain evidence="1 2">P1-1</strain>
    </source>
</reference>
<dbReference type="OrthoDB" id="8479846at2"/>
<dbReference type="Proteomes" id="UP000034491">
    <property type="component" value="Unassembled WGS sequence"/>
</dbReference>
<protein>
    <recommendedName>
        <fullName evidence="3">DUF1127 domain-containing protein</fullName>
    </recommendedName>
</protein>
<gene>
    <name evidence="1" type="ORF">WH95_03220</name>
</gene>
<evidence type="ECO:0008006" key="3">
    <source>
        <dbReference type="Google" id="ProtNLM"/>
    </source>
</evidence>
<comment type="caution">
    <text evidence="1">The sequence shown here is derived from an EMBL/GenBank/DDBJ whole genome shotgun (WGS) entry which is preliminary data.</text>
</comment>
<proteinExistence type="predicted"/>
<keyword evidence="2" id="KW-1185">Reference proteome</keyword>
<dbReference type="AlphaFoldDB" id="A0A0M2R906"/>
<accession>A0A0M2R906</accession>